<dbReference type="STRING" id="983967.A0A1E4SW59"/>
<feature type="compositionally biased region" description="Acidic residues" evidence="4">
    <location>
        <begin position="118"/>
        <end position="132"/>
    </location>
</feature>
<comment type="subcellular location">
    <subcellularLocation>
        <location evidence="1">Endomembrane system</location>
    </subcellularLocation>
</comment>
<evidence type="ECO:0000256" key="1">
    <source>
        <dbReference type="ARBA" id="ARBA00004308"/>
    </source>
</evidence>
<evidence type="ECO:0000256" key="4">
    <source>
        <dbReference type="SAM" id="MobiDB-lite"/>
    </source>
</evidence>
<dbReference type="InterPro" id="IPR028565">
    <property type="entry name" value="MHD"/>
</dbReference>
<dbReference type="EMBL" id="KV453861">
    <property type="protein sequence ID" value="ODV83736.1"/>
    <property type="molecule type" value="Genomic_DNA"/>
</dbReference>
<keyword evidence="2" id="KW-0813">Transport</keyword>
<feature type="domain" description="MHD" evidence="5">
    <location>
        <begin position="362"/>
        <end position="649"/>
    </location>
</feature>
<sequence length="649" mass="72551">MGAIDAIFITDGKDNLVFEHYITTSTPSLQYVLAQLNTVKREIASNEGLDLNASQSSLTSSSNIRSSDYSQSVFESNGGISLDSIIRLDSKWNVAWEKVDAMHFIMLGEIASENTDVVSEDEDDDDEEDSSSADEGTTTLMSKNPEYESFGDEGEEGEEVEAADRTDDSSNKLHNKSKPVTTSAKISNPANPLQYFHFVSEFIEIVKMFLNTTRLNSQKIQNNSHTIMLILQEMIDASFPYITDLNQLRELLPNNSIIHKILSTTKQLQNTATNSLNSIAQSSSIMPSSSRDFSPNGIGQRSNSPSSSGQLLTTSIFEKSGYETPWRKVNVKHTQNEMLVDLKERINWILPSSKPSKQDLPNVSSYYNTQFKSSKSNSKKYQPVLATIDGEIEFRSSLSSMPTVELMLNLHNHDLAIPSFHKCVDVERWIARPGALSFIPPDEKFILMKYHLNLLDDEEASSGNIWSYIGLVDCELVTGLGVKKNEFEIKLQTKLLNSVKSIDDLIVEVFLPDVNSGESVDYFNKDDDDSENGSYSIRTLRITHGDFEMKGNNRFEWKFEKALATGLNCTFKGAIVFDDEIENDDDGTASPAPKSIRKPKFIRISYTNRGSIPSMIKADSLKVVRGLNSAVKPYKGVKYITETGDFTLR</sequence>
<accession>A0A1E4SW59</accession>
<dbReference type="GO" id="GO:0030117">
    <property type="term" value="C:membrane coat"/>
    <property type="evidence" value="ECO:0007669"/>
    <property type="project" value="UniProtKB-ARBA"/>
</dbReference>
<feature type="compositionally biased region" description="Acidic residues" evidence="4">
    <location>
        <begin position="149"/>
        <end position="161"/>
    </location>
</feature>
<keyword evidence="3" id="KW-0472">Membrane</keyword>
<dbReference type="PROSITE" id="PS51072">
    <property type="entry name" value="MHD"/>
    <property type="match status" value="1"/>
</dbReference>
<dbReference type="OrthoDB" id="870at2759"/>
<organism evidence="6 7">
    <name type="scientific">[Candida] arabinofermentans NRRL YB-2248</name>
    <dbReference type="NCBI Taxonomy" id="983967"/>
    <lineage>
        <taxon>Eukaryota</taxon>
        <taxon>Fungi</taxon>
        <taxon>Dikarya</taxon>
        <taxon>Ascomycota</taxon>
        <taxon>Saccharomycotina</taxon>
        <taxon>Pichiomycetes</taxon>
        <taxon>Pichiales</taxon>
        <taxon>Pichiaceae</taxon>
        <taxon>Ogataea</taxon>
        <taxon>Ogataea/Candida clade</taxon>
    </lineage>
</organism>
<protein>
    <recommendedName>
        <fullName evidence="5">MHD domain-containing protein</fullName>
    </recommendedName>
</protein>
<keyword evidence="7" id="KW-1185">Reference proteome</keyword>
<feature type="compositionally biased region" description="Polar residues" evidence="4">
    <location>
        <begin position="297"/>
        <end position="310"/>
    </location>
</feature>
<dbReference type="InterPro" id="IPR050431">
    <property type="entry name" value="Adaptor_comp_med_subunit"/>
</dbReference>
<reference evidence="7" key="1">
    <citation type="submission" date="2016-04" db="EMBL/GenBank/DDBJ databases">
        <title>Comparative genomics of biotechnologically important yeasts.</title>
        <authorList>
            <consortium name="DOE Joint Genome Institute"/>
            <person name="Riley R."/>
            <person name="Haridas S."/>
            <person name="Wolfe K.H."/>
            <person name="Lopes M.R."/>
            <person name="Hittinger C.T."/>
            <person name="Goker M."/>
            <person name="Salamov A."/>
            <person name="Wisecaver J."/>
            <person name="Long T.M."/>
            <person name="Aerts A.L."/>
            <person name="Barry K."/>
            <person name="Choi C."/>
            <person name="Clum A."/>
            <person name="Coughlan A.Y."/>
            <person name="Deshpande S."/>
            <person name="Douglass A.P."/>
            <person name="Hanson S.J."/>
            <person name="Klenk H.-P."/>
            <person name="Labutti K."/>
            <person name="Lapidus A."/>
            <person name="Lindquist E."/>
            <person name="Lipzen A."/>
            <person name="Meier-Kolthoff J.P."/>
            <person name="Ohm R.A."/>
            <person name="Otillar R.P."/>
            <person name="Pangilinan J."/>
            <person name="Peng Y."/>
            <person name="Rokas A."/>
            <person name="Rosa C.A."/>
            <person name="Scheuner C."/>
            <person name="Sibirny A.A."/>
            <person name="Slot J.C."/>
            <person name="Stielow J.B."/>
            <person name="Sun H."/>
            <person name="Kurtzman C.P."/>
            <person name="Blackwell M."/>
            <person name="Grigoriev I.V."/>
            <person name="Jeffries T.W."/>
        </authorList>
    </citation>
    <scope>NUCLEOTIDE SEQUENCE [LARGE SCALE GENOMIC DNA]</scope>
    <source>
        <strain evidence="7">NRRL YB-2248</strain>
    </source>
</reference>
<dbReference type="InterPro" id="IPR036168">
    <property type="entry name" value="AP2_Mu_C_sf"/>
</dbReference>
<evidence type="ECO:0000313" key="7">
    <source>
        <dbReference type="Proteomes" id="UP000094801"/>
    </source>
</evidence>
<dbReference type="Pfam" id="PF00928">
    <property type="entry name" value="Adap_comp_sub"/>
    <property type="match status" value="1"/>
</dbReference>
<dbReference type="SUPFAM" id="SSF49447">
    <property type="entry name" value="Second domain of Mu2 adaptin subunit (ap50) of ap2 adaptor"/>
    <property type="match status" value="1"/>
</dbReference>
<evidence type="ECO:0000256" key="3">
    <source>
        <dbReference type="ARBA" id="ARBA00023136"/>
    </source>
</evidence>
<dbReference type="AlphaFoldDB" id="A0A1E4SW59"/>
<name>A0A1E4SW59_9ASCO</name>
<feature type="compositionally biased region" description="Low complexity" evidence="4">
    <location>
        <begin position="281"/>
        <end position="294"/>
    </location>
</feature>
<dbReference type="GO" id="GO:0012505">
    <property type="term" value="C:endomembrane system"/>
    <property type="evidence" value="ECO:0007669"/>
    <property type="project" value="UniProtKB-SubCell"/>
</dbReference>
<dbReference type="InterPro" id="IPR011012">
    <property type="entry name" value="Longin-like_dom_sf"/>
</dbReference>
<proteinExistence type="predicted"/>
<evidence type="ECO:0000313" key="6">
    <source>
        <dbReference type="EMBL" id="ODV83736.1"/>
    </source>
</evidence>
<dbReference type="PANTHER" id="PTHR10529">
    <property type="entry name" value="AP COMPLEX SUBUNIT MU"/>
    <property type="match status" value="1"/>
</dbReference>
<feature type="region of interest" description="Disordered" evidence="4">
    <location>
        <begin position="281"/>
        <end position="310"/>
    </location>
</feature>
<evidence type="ECO:0000259" key="5">
    <source>
        <dbReference type="PROSITE" id="PS51072"/>
    </source>
</evidence>
<feature type="compositionally biased region" description="Basic and acidic residues" evidence="4">
    <location>
        <begin position="162"/>
        <end position="171"/>
    </location>
</feature>
<dbReference type="Proteomes" id="UP000094801">
    <property type="component" value="Unassembled WGS sequence"/>
</dbReference>
<dbReference type="Gene3D" id="2.60.40.1170">
    <property type="entry name" value="Mu homology domain, subdomain B"/>
    <property type="match status" value="2"/>
</dbReference>
<evidence type="ECO:0000256" key="2">
    <source>
        <dbReference type="ARBA" id="ARBA00022448"/>
    </source>
</evidence>
<dbReference type="SUPFAM" id="SSF64356">
    <property type="entry name" value="SNARE-like"/>
    <property type="match status" value="1"/>
</dbReference>
<gene>
    <name evidence="6" type="ORF">CANARDRAFT_29723</name>
</gene>
<dbReference type="Gene3D" id="3.30.450.60">
    <property type="match status" value="1"/>
</dbReference>
<feature type="region of interest" description="Disordered" evidence="4">
    <location>
        <begin position="115"/>
        <end position="186"/>
    </location>
</feature>